<name>A0A2M7W3L1_9BACT</name>
<feature type="domain" description="ABC transporter" evidence="17">
    <location>
        <begin position="486"/>
        <end position="810"/>
    </location>
</feature>
<dbReference type="Pfam" id="PF17755">
    <property type="entry name" value="UvrA_DNA-bind"/>
    <property type="match status" value="1"/>
</dbReference>
<reference evidence="19" key="1">
    <citation type="submission" date="2017-09" db="EMBL/GenBank/DDBJ databases">
        <title>Depth-based differentiation of microbial function through sediment-hosted aquifers and enrichment of novel symbionts in the deep terrestrial subsurface.</title>
        <authorList>
            <person name="Probst A.J."/>
            <person name="Ladd B."/>
            <person name="Jarett J.K."/>
            <person name="Geller-Mcgrath D.E."/>
            <person name="Sieber C.M.K."/>
            <person name="Emerson J.B."/>
            <person name="Anantharaman K."/>
            <person name="Thomas B.C."/>
            <person name="Malmstrom R."/>
            <person name="Stieglmeier M."/>
            <person name="Klingl A."/>
            <person name="Woyke T."/>
            <person name="Ryan C.M."/>
            <person name="Banfield J.F."/>
        </authorList>
    </citation>
    <scope>NUCLEOTIDE SEQUENCE [LARGE SCALE GENOMIC DNA]</scope>
</reference>
<sequence>MAKTNNSNQTESIIVKGARVNNLKNIDFSIPHNKFTVITGLSGSGKSSIAFDTIFAEGQRRYLESMSSFTRQFMGALEKPDVDEIKNLSPTIAIDQLTAHRSSRSTVGTMSDTYDYLRILFANIADVYCPDCNNLAEKNSKKNHNSFSCKKCKKNLVEITISNFSFNSPAGACPKCEGIGRHKVINENSLIPNPNLTIREGAIRIWQRLNINNYWVKQLSKPAFENKICLNTPIKDLSAFQKLNLFQGIENLQFPGLIKILKEKYQETESDYIKKEIEIYMTDKICESCHGARLNKQTLNIKLSNKNILEISNCTIENLPKLLKAIYIKLDETKKQVAQLAFSELEKRLLFLNKVGLGYLSLSRNSQTLSGGEAQRIRLATQLGSGLIGVTYILDEPSIGLHQADHKKMIDSLNDLKKLGNTVIVVEHDEMTIRSADYILDIGPGAGEFGGELIFAGTIEEMEKSQKSITGKYLSGQKKIVSRNKVKIFDKFIIIKGARANNLKNIDVNIPLKSLVSVTGVSGSGKSTLINDILANYLQNKFYRAKVQPLEHDKIEGVENINKVVIVDQSPIGRNSRSNPATYTGVFTLIRELFSNLKESKKAKLKATDFSFNLIGGRCENCKGEGVLKFEMNFLPNVFVTCEKCGGKRFQVKILKIKFKDKNISDVLNMSVNQAISFFIQFDKITSLLRVLQEVGLGYIKLGQPATTLSGGEAQRVKLAGELARSSNGKSLYILDEPTTGLHFDDISRLLEVIDRLVKNNNSVIVIEHNLDVIKNSDWVIELGPKGGNEGGKLIAEGTPAEIKKNSKSITSKYL</sequence>
<keyword evidence="9" id="KW-0862">Zinc</keyword>
<dbReference type="SMART" id="SM00382">
    <property type="entry name" value="AAA"/>
    <property type="match status" value="1"/>
</dbReference>
<evidence type="ECO:0000256" key="6">
    <source>
        <dbReference type="ARBA" id="ARBA00022763"/>
    </source>
</evidence>
<evidence type="ECO:0000256" key="16">
    <source>
        <dbReference type="ARBA" id="ARBA00042156"/>
    </source>
</evidence>
<dbReference type="AlphaFoldDB" id="A0A2M7W3L1"/>
<dbReference type="InterPro" id="IPR003593">
    <property type="entry name" value="AAA+_ATPase"/>
</dbReference>
<keyword evidence="3" id="KW-0479">Metal-binding</keyword>
<keyword evidence="12" id="KW-0238">DNA-binding</keyword>
<evidence type="ECO:0000256" key="12">
    <source>
        <dbReference type="ARBA" id="ARBA00023125"/>
    </source>
</evidence>
<dbReference type="EMBL" id="PFQF01000039">
    <property type="protein sequence ID" value="PJA20100.1"/>
    <property type="molecule type" value="Genomic_DNA"/>
</dbReference>
<protein>
    <recommendedName>
        <fullName evidence="15">UvrABC system protein A</fullName>
    </recommendedName>
    <alternativeName>
        <fullName evidence="16">Excinuclease ABC subunit A</fullName>
    </alternativeName>
</protein>
<dbReference type="GO" id="GO:0009380">
    <property type="term" value="C:excinuclease repair complex"/>
    <property type="evidence" value="ECO:0007669"/>
    <property type="project" value="InterPro"/>
</dbReference>
<dbReference type="NCBIfam" id="TIGR00630">
    <property type="entry name" value="uvra"/>
    <property type="match status" value="1"/>
</dbReference>
<dbReference type="PANTHER" id="PTHR43152">
    <property type="entry name" value="UVRABC SYSTEM PROTEIN A"/>
    <property type="match status" value="1"/>
</dbReference>
<dbReference type="GO" id="GO:0005737">
    <property type="term" value="C:cytoplasm"/>
    <property type="evidence" value="ECO:0007669"/>
    <property type="project" value="UniProtKB-SubCell"/>
</dbReference>
<evidence type="ECO:0000256" key="8">
    <source>
        <dbReference type="ARBA" id="ARBA00022771"/>
    </source>
</evidence>
<evidence type="ECO:0000256" key="10">
    <source>
        <dbReference type="ARBA" id="ARBA00022840"/>
    </source>
</evidence>
<dbReference type="Proteomes" id="UP000230137">
    <property type="component" value="Unassembled WGS sequence"/>
</dbReference>
<keyword evidence="10" id="KW-0067">ATP-binding</keyword>
<dbReference type="InterPro" id="IPR027417">
    <property type="entry name" value="P-loop_NTPase"/>
</dbReference>
<comment type="subcellular location">
    <subcellularLocation>
        <location evidence="1">Cytoplasm</location>
    </subcellularLocation>
</comment>
<evidence type="ECO:0000256" key="7">
    <source>
        <dbReference type="ARBA" id="ARBA00022769"/>
    </source>
</evidence>
<dbReference type="GO" id="GO:0003677">
    <property type="term" value="F:DNA binding"/>
    <property type="evidence" value="ECO:0007669"/>
    <property type="project" value="UniProtKB-KW"/>
</dbReference>
<dbReference type="GO" id="GO:0006289">
    <property type="term" value="P:nucleotide-excision repair"/>
    <property type="evidence" value="ECO:0007669"/>
    <property type="project" value="InterPro"/>
</dbReference>
<proteinExistence type="inferred from homology"/>
<gene>
    <name evidence="18" type="primary">uvrA</name>
    <name evidence="18" type="ORF">COX60_02895</name>
</gene>
<dbReference type="SUPFAM" id="SSF52540">
    <property type="entry name" value="P-loop containing nucleoside triphosphate hydrolases"/>
    <property type="match status" value="2"/>
</dbReference>
<dbReference type="Gene3D" id="3.40.50.300">
    <property type="entry name" value="P-loop containing nucleotide triphosphate hydrolases"/>
    <property type="match status" value="2"/>
</dbReference>
<dbReference type="GO" id="GO:0008270">
    <property type="term" value="F:zinc ion binding"/>
    <property type="evidence" value="ECO:0007669"/>
    <property type="project" value="UniProtKB-KW"/>
</dbReference>
<dbReference type="Gene3D" id="1.20.1580.10">
    <property type="entry name" value="ABC transporter ATPase like domain"/>
    <property type="match status" value="2"/>
</dbReference>
<keyword evidence="8" id="KW-0863">Zinc-finger</keyword>
<evidence type="ECO:0000313" key="19">
    <source>
        <dbReference type="Proteomes" id="UP000230137"/>
    </source>
</evidence>
<keyword evidence="11" id="KW-0267">Excision nuclease</keyword>
<dbReference type="InterPro" id="IPR004602">
    <property type="entry name" value="UvrA"/>
</dbReference>
<dbReference type="InterPro" id="IPR017871">
    <property type="entry name" value="ABC_transporter-like_CS"/>
</dbReference>
<evidence type="ECO:0000256" key="4">
    <source>
        <dbReference type="ARBA" id="ARBA00022737"/>
    </source>
</evidence>
<dbReference type="GO" id="GO:0004518">
    <property type="term" value="F:nuclease activity"/>
    <property type="evidence" value="ECO:0007669"/>
    <property type="project" value="UniProtKB-KW"/>
</dbReference>
<evidence type="ECO:0000256" key="13">
    <source>
        <dbReference type="ARBA" id="ARBA00023204"/>
    </source>
</evidence>
<dbReference type="PROSITE" id="PS00211">
    <property type="entry name" value="ABC_TRANSPORTER_1"/>
    <property type="match status" value="2"/>
</dbReference>
<organism evidence="18 19">
    <name type="scientific">Candidatus Berkelbacteria bacterium CG_4_10_14_0_2_um_filter_35_9_33_12</name>
    <dbReference type="NCBI Taxonomy" id="1974499"/>
    <lineage>
        <taxon>Bacteria</taxon>
        <taxon>Candidatus Berkelbacteria</taxon>
    </lineage>
</organism>
<feature type="domain" description="ABC transporter" evidence="17">
    <location>
        <begin position="8"/>
        <end position="469"/>
    </location>
</feature>
<keyword evidence="6" id="KW-0227">DNA damage</keyword>
<accession>A0A2M7W3L1</accession>
<keyword evidence="13" id="KW-0234">DNA repair</keyword>
<keyword evidence="4" id="KW-0677">Repeat</keyword>
<keyword evidence="2" id="KW-0963">Cytoplasm</keyword>
<dbReference type="PROSITE" id="PS50893">
    <property type="entry name" value="ABC_TRANSPORTER_2"/>
    <property type="match status" value="2"/>
</dbReference>
<evidence type="ECO:0000256" key="5">
    <source>
        <dbReference type="ARBA" id="ARBA00022741"/>
    </source>
</evidence>
<comment type="similarity">
    <text evidence="14">Belongs to the ABC transporter superfamily. UvrA family.</text>
</comment>
<dbReference type="PANTHER" id="PTHR43152:SF3">
    <property type="entry name" value="UVRABC SYSTEM PROTEIN A"/>
    <property type="match status" value="1"/>
</dbReference>
<evidence type="ECO:0000256" key="9">
    <source>
        <dbReference type="ARBA" id="ARBA00022833"/>
    </source>
</evidence>
<dbReference type="GO" id="GO:0005524">
    <property type="term" value="F:ATP binding"/>
    <property type="evidence" value="ECO:0007669"/>
    <property type="project" value="UniProtKB-KW"/>
</dbReference>
<dbReference type="Gene3D" id="1.10.8.280">
    <property type="entry name" value="ABC transporter ATPase domain-like"/>
    <property type="match status" value="1"/>
</dbReference>
<dbReference type="InterPro" id="IPR003439">
    <property type="entry name" value="ABC_transporter-like_ATP-bd"/>
</dbReference>
<evidence type="ECO:0000256" key="11">
    <source>
        <dbReference type="ARBA" id="ARBA00022881"/>
    </source>
</evidence>
<evidence type="ECO:0000256" key="14">
    <source>
        <dbReference type="ARBA" id="ARBA00038000"/>
    </source>
</evidence>
<evidence type="ECO:0000259" key="17">
    <source>
        <dbReference type="PROSITE" id="PS50893"/>
    </source>
</evidence>
<keyword evidence="5" id="KW-0547">Nucleotide-binding</keyword>
<evidence type="ECO:0000256" key="1">
    <source>
        <dbReference type="ARBA" id="ARBA00004496"/>
    </source>
</evidence>
<dbReference type="GO" id="GO:0016887">
    <property type="term" value="F:ATP hydrolysis activity"/>
    <property type="evidence" value="ECO:0007669"/>
    <property type="project" value="InterPro"/>
</dbReference>
<evidence type="ECO:0000313" key="18">
    <source>
        <dbReference type="EMBL" id="PJA20100.1"/>
    </source>
</evidence>
<evidence type="ECO:0000256" key="2">
    <source>
        <dbReference type="ARBA" id="ARBA00022490"/>
    </source>
</evidence>
<comment type="caution">
    <text evidence="18">The sequence shown here is derived from an EMBL/GenBank/DDBJ whole genome shotgun (WGS) entry which is preliminary data.</text>
</comment>
<keyword evidence="7" id="KW-0228">DNA excision</keyword>
<dbReference type="CDD" id="cd03271">
    <property type="entry name" value="ABC_UvrA_II"/>
    <property type="match status" value="1"/>
</dbReference>
<evidence type="ECO:0000256" key="15">
    <source>
        <dbReference type="ARBA" id="ARBA00039316"/>
    </source>
</evidence>
<dbReference type="InterPro" id="IPR041552">
    <property type="entry name" value="UvrA_DNA-bd"/>
</dbReference>
<evidence type="ECO:0000256" key="3">
    <source>
        <dbReference type="ARBA" id="ARBA00022723"/>
    </source>
</evidence>